<dbReference type="GO" id="GO:0008168">
    <property type="term" value="F:methyltransferase activity"/>
    <property type="evidence" value="ECO:0007669"/>
    <property type="project" value="UniProtKB-KW"/>
</dbReference>
<keyword evidence="8" id="KW-1185">Reference proteome</keyword>
<accession>A0A5K0U800</accession>
<name>A0A5K0U800_9VIRU</name>
<protein>
    <submittedName>
        <fullName evidence="7">Class I SAM-dependent methyltransferase</fullName>
    </submittedName>
</protein>
<dbReference type="SUPFAM" id="SSF53335">
    <property type="entry name" value="S-adenosyl-L-methionine-dependent methyltransferases"/>
    <property type="match status" value="1"/>
</dbReference>
<keyword evidence="6" id="KW-0472">Membrane</keyword>
<keyword evidence="6" id="KW-0812">Transmembrane</keyword>
<keyword evidence="3 7" id="KW-0808">Transferase</keyword>
<dbReference type="InterPro" id="IPR029063">
    <property type="entry name" value="SAM-dependent_MTases_sf"/>
</dbReference>
<dbReference type="CDD" id="cd02440">
    <property type="entry name" value="AdoMet_MTases"/>
    <property type="match status" value="1"/>
</dbReference>
<evidence type="ECO:0000256" key="4">
    <source>
        <dbReference type="ARBA" id="ARBA00022691"/>
    </source>
</evidence>
<evidence type="ECO:0000256" key="1">
    <source>
        <dbReference type="ARBA" id="ARBA00010815"/>
    </source>
</evidence>
<evidence type="ECO:0000313" key="7">
    <source>
        <dbReference type="EMBL" id="VBB18199.1"/>
    </source>
</evidence>
<evidence type="ECO:0000256" key="5">
    <source>
        <dbReference type="ARBA" id="ARBA00023098"/>
    </source>
</evidence>
<feature type="transmembrane region" description="Helical" evidence="6">
    <location>
        <begin position="24"/>
        <end position="46"/>
    </location>
</feature>
<dbReference type="PANTHER" id="PTHR43667:SF2">
    <property type="entry name" value="FATTY ACID C-METHYL TRANSFERASE"/>
    <property type="match status" value="1"/>
</dbReference>
<keyword evidence="4" id="KW-0949">S-adenosyl-L-methionine</keyword>
<dbReference type="EMBL" id="UPSH01000001">
    <property type="protein sequence ID" value="VBB18199.1"/>
    <property type="molecule type" value="Genomic_DNA"/>
</dbReference>
<comment type="similarity">
    <text evidence="1">Belongs to the CFA/CMAS family.</text>
</comment>
<dbReference type="InterPro" id="IPR003333">
    <property type="entry name" value="CMAS"/>
</dbReference>
<dbReference type="GO" id="GO:0032259">
    <property type="term" value="P:methylation"/>
    <property type="evidence" value="ECO:0007669"/>
    <property type="project" value="UniProtKB-KW"/>
</dbReference>
<comment type="caution">
    <text evidence="7">The sequence shown here is derived from an EMBL/GenBank/DDBJ whole genome shotgun (WGS) entry which is preliminary data.</text>
</comment>
<dbReference type="PIRSF" id="PIRSF003085">
    <property type="entry name" value="CMAS"/>
    <property type="match status" value="1"/>
</dbReference>
<dbReference type="Proteomes" id="UP000594342">
    <property type="component" value="Unassembled WGS sequence"/>
</dbReference>
<evidence type="ECO:0000256" key="2">
    <source>
        <dbReference type="ARBA" id="ARBA00022603"/>
    </source>
</evidence>
<reference evidence="7 8" key="1">
    <citation type="submission" date="2018-10" db="EMBL/GenBank/DDBJ databases">
        <authorList>
            <consortium name="IHU Genomes"/>
        </authorList>
    </citation>
    <scope>NUCLEOTIDE SEQUENCE [LARGE SCALE GENOMIC DNA]</scope>
    <source>
        <strain evidence="7 8">A1</strain>
    </source>
</reference>
<keyword evidence="2 7" id="KW-0489">Methyltransferase</keyword>
<evidence type="ECO:0000313" key="8">
    <source>
        <dbReference type="Proteomes" id="UP000594342"/>
    </source>
</evidence>
<dbReference type="Gene3D" id="3.40.50.150">
    <property type="entry name" value="Vaccinia Virus protein VP39"/>
    <property type="match status" value="1"/>
</dbReference>
<evidence type="ECO:0000256" key="6">
    <source>
        <dbReference type="SAM" id="Phobius"/>
    </source>
</evidence>
<organism evidence="7 8">
    <name type="scientific">Yasminevirus sp. GU-2018</name>
    <dbReference type="NCBI Taxonomy" id="2420051"/>
    <lineage>
        <taxon>Viruses</taxon>
        <taxon>Varidnaviria</taxon>
        <taxon>Bamfordvirae</taxon>
        <taxon>Nucleocytoviricota</taxon>
        <taxon>Megaviricetes</taxon>
        <taxon>Imitervirales</taxon>
        <taxon>Mimiviridae</taxon>
        <taxon>Klosneuvirinae</taxon>
        <taxon>Yasminevirus</taxon>
        <taxon>Yasminevirus saudimassiliense</taxon>
    </lineage>
</organism>
<sequence length="445" mass="51328">MSEKTQHSHSSIGRPVGALVQQVVLIYAFLTSSISTVIYSICHYIFEKLFLSKITHGRLKIEVDGMETTYGESSIKGDQSIIEAMIIVKNKRFFFNVIYGQDVGFGESYVEGDFTTPNLSNLLKVLAMNNHVSNTRFSRLLSIVGFLYNRLKHVLKHNNIKNSKENIKYHYDLSNDMYRKFLDPTMTYSSGLFNNLDESTANLELAQNAKYDRIINELGITNKDRILEIGCGWGGFAIRAVKTTGCKVVGLSLSKQQLAYARELVERNGLSSQIELRYQDYRDVPKDDIFTKVVSIEMIEAVGHEYFDSYFKCISDHIRNGEKVMIQAILMMDNRYESYRSGCDFIQKYIFPGGLCPSLGVINKFGSKHDLIIDDVHNFGRDYAKTLRCWRESFTQNWDSIKSLGFDEKFYRMWIYYLIYCEVGFDLDLIRVSHIKLTKSVPYQF</sequence>
<proteinExistence type="inferred from homology"/>
<dbReference type="PANTHER" id="PTHR43667">
    <property type="entry name" value="CYCLOPROPANE-FATTY-ACYL-PHOSPHOLIPID SYNTHASE"/>
    <property type="match status" value="1"/>
</dbReference>
<gene>
    <name evidence="7" type="ORF">YASMINEVIRUS_662</name>
</gene>
<keyword evidence="6" id="KW-1133">Transmembrane helix</keyword>
<dbReference type="GO" id="GO:0008610">
    <property type="term" value="P:lipid biosynthetic process"/>
    <property type="evidence" value="ECO:0007669"/>
    <property type="project" value="InterPro"/>
</dbReference>
<dbReference type="Pfam" id="PF02353">
    <property type="entry name" value="CMAS"/>
    <property type="match status" value="1"/>
</dbReference>
<dbReference type="InterPro" id="IPR050723">
    <property type="entry name" value="CFA/CMAS"/>
</dbReference>
<evidence type="ECO:0000256" key="3">
    <source>
        <dbReference type="ARBA" id="ARBA00022679"/>
    </source>
</evidence>
<keyword evidence="5" id="KW-0443">Lipid metabolism</keyword>